<evidence type="ECO:0000313" key="14">
    <source>
        <dbReference type="EMBL" id="KAJ9694472.1"/>
    </source>
</evidence>
<dbReference type="Proteomes" id="UP001168098">
    <property type="component" value="Unassembled WGS sequence"/>
</dbReference>
<comment type="caution">
    <text evidence="14">The sequence shown here is derived from an EMBL/GenBank/DDBJ whole genome shotgun (WGS) entry which is preliminary data.</text>
</comment>
<comment type="function">
    <text evidence="9">May be a cell surface adhesion protein.</text>
</comment>
<dbReference type="PANTHER" id="PTHR32077:SF65">
    <property type="entry name" value="FASCICLIN-LIKE ARABINOGALACTAN PROTEIN 11"/>
    <property type="match status" value="1"/>
</dbReference>
<feature type="region of interest" description="Disordered" evidence="10">
    <location>
        <begin position="462"/>
        <end position="481"/>
    </location>
</feature>
<feature type="region of interest" description="Disordered" evidence="10">
    <location>
        <begin position="27"/>
        <end position="56"/>
    </location>
</feature>
<feature type="domain" description="FAS1" evidence="13">
    <location>
        <begin position="63"/>
        <end position="206"/>
    </location>
</feature>
<dbReference type="GO" id="GO:0009834">
    <property type="term" value="P:plant-type secondary cell wall biogenesis"/>
    <property type="evidence" value="ECO:0007669"/>
    <property type="project" value="UniProtKB-ARBA"/>
</dbReference>
<keyword evidence="3" id="KW-1003">Cell membrane</keyword>
<feature type="chain" id="PRO_5041444365" description="FAS1 domain-containing protein" evidence="12">
    <location>
        <begin position="25"/>
        <end position="516"/>
    </location>
</feature>
<feature type="compositionally biased region" description="Low complexity" evidence="10">
    <location>
        <begin position="471"/>
        <end position="481"/>
    </location>
</feature>
<feature type="signal peptide" evidence="12">
    <location>
        <begin position="1"/>
        <end position="24"/>
    </location>
</feature>
<dbReference type="InterPro" id="IPR000782">
    <property type="entry name" value="FAS1_domain"/>
</dbReference>
<dbReference type="GO" id="GO:0005886">
    <property type="term" value="C:plasma membrane"/>
    <property type="evidence" value="ECO:0007669"/>
    <property type="project" value="UniProtKB-SubCell"/>
</dbReference>
<feature type="transmembrane region" description="Helical" evidence="11">
    <location>
        <begin position="256"/>
        <end position="280"/>
    </location>
</feature>
<evidence type="ECO:0000256" key="8">
    <source>
        <dbReference type="ARBA" id="ARBA00023180"/>
    </source>
</evidence>
<keyword evidence="4" id="KW-0336">GPI-anchor</keyword>
<dbReference type="Gene3D" id="2.30.180.10">
    <property type="entry name" value="FAS1 domain"/>
    <property type="match status" value="2"/>
</dbReference>
<dbReference type="InterPro" id="IPR045003">
    <property type="entry name" value="FLA_A"/>
</dbReference>
<evidence type="ECO:0000256" key="11">
    <source>
        <dbReference type="SAM" id="Phobius"/>
    </source>
</evidence>
<dbReference type="FunFam" id="2.30.180.10:FF:000006">
    <property type="entry name" value="Fasciclin-like arabinogalactan protein 11"/>
    <property type="match status" value="2"/>
</dbReference>
<evidence type="ECO:0000256" key="2">
    <source>
        <dbReference type="ARBA" id="ARBA00007843"/>
    </source>
</evidence>
<accession>A0AA38ZSM3</accession>
<feature type="region of interest" description="Disordered" evidence="10">
    <location>
        <begin position="216"/>
        <end position="249"/>
    </location>
</feature>
<evidence type="ECO:0000259" key="13">
    <source>
        <dbReference type="PROSITE" id="PS50213"/>
    </source>
</evidence>
<evidence type="ECO:0000256" key="5">
    <source>
        <dbReference type="ARBA" id="ARBA00022729"/>
    </source>
</evidence>
<comment type="subcellular location">
    <subcellularLocation>
        <location evidence="1">Cell membrane</location>
        <topology evidence="1">Lipid-anchor</topology>
        <topology evidence="1">GPI-anchor</topology>
    </subcellularLocation>
</comment>
<dbReference type="PROSITE" id="PS50213">
    <property type="entry name" value="FAS1"/>
    <property type="match status" value="2"/>
</dbReference>
<dbReference type="GO" id="GO:0098552">
    <property type="term" value="C:side of membrane"/>
    <property type="evidence" value="ECO:0007669"/>
    <property type="project" value="UniProtKB-KW"/>
</dbReference>
<evidence type="ECO:0000256" key="1">
    <source>
        <dbReference type="ARBA" id="ARBA00004609"/>
    </source>
</evidence>
<dbReference type="SUPFAM" id="SSF82153">
    <property type="entry name" value="FAS1 domain"/>
    <property type="match status" value="2"/>
</dbReference>
<dbReference type="InterPro" id="IPR036378">
    <property type="entry name" value="FAS1_dom_sf"/>
</dbReference>
<evidence type="ECO:0000256" key="7">
    <source>
        <dbReference type="ARBA" id="ARBA00023136"/>
    </source>
</evidence>
<protein>
    <recommendedName>
        <fullName evidence="13">FAS1 domain-containing protein</fullName>
    </recommendedName>
</protein>
<keyword evidence="5 12" id="KW-0732">Signal</keyword>
<sequence>MMKQFLSPALLLLIFFLLCSTTSGQSSGPAAAPSAPTTTSGQSSPPALAPSSVPLVPSGPSGSVEITAVLKKARKFSTFIGLLKSTQMDAEINTRLKKSNQGVTVFAPTDNAFSDLQTGTLNTFTDQQKTELARFHIVPSFITMSQFETVSNPLHTAVDGDTVGFPLNVVGNGTQVNMTTGVVNTTVDSTVYSDGQLAVYEIPQVLLSQGILRPQAPAPAPLPPKPKKATPLSSQAPSTPTTVSVHSSGATGLPRYAPTVVSIGVALLSPALVVLIFFLLCTTTSGQSSAPAAAPSGPSVSSGSSSGPPDITTILRKAGKFTTFIGLLKSTQVDDLINNQLKANLGFTIFAPTDSAFSDLKSGTLNSFTDEQKTSLTKFHIVPSFLTISQFQTVSNPVNTVAGDSVEFPLNVISNGTQVNITTGLVNTTADSTVYSDGQLAVYEIGEVLLSQGILKPLAEAPLSPKPKKASPPNAYAPSKSTGASAISSDATCLSPYAPTVASVGVAVLAAVRLCL</sequence>
<evidence type="ECO:0000256" key="12">
    <source>
        <dbReference type="SAM" id="SignalP"/>
    </source>
</evidence>
<evidence type="ECO:0000256" key="9">
    <source>
        <dbReference type="ARBA" id="ARBA00024686"/>
    </source>
</evidence>
<keyword evidence="6" id="KW-0654">Proteoglycan</keyword>
<gene>
    <name evidence="14" type="ORF">PVL29_010112</name>
</gene>
<feature type="compositionally biased region" description="Low complexity" evidence="10">
    <location>
        <begin position="237"/>
        <end position="248"/>
    </location>
</feature>
<dbReference type="PANTHER" id="PTHR32077">
    <property type="entry name" value="FASCICLIN-LIKE ARABINOGALACTAN PROTEIN"/>
    <property type="match status" value="1"/>
</dbReference>
<keyword evidence="4" id="KW-0449">Lipoprotein</keyword>
<keyword evidence="11" id="KW-1133">Transmembrane helix</keyword>
<organism evidence="14 15">
    <name type="scientific">Vitis rotundifolia</name>
    <name type="common">Muscadine grape</name>
    <dbReference type="NCBI Taxonomy" id="103349"/>
    <lineage>
        <taxon>Eukaryota</taxon>
        <taxon>Viridiplantae</taxon>
        <taxon>Streptophyta</taxon>
        <taxon>Embryophyta</taxon>
        <taxon>Tracheophyta</taxon>
        <taxon>Spermatophyta</taxon>
        <taxon>Magnoliopsida</taxon>
        <taxon>eudicotyledons</taxon>
        <taxon>Gunneridae</taxon>
        <taxon>Pentapetalae</taxon>
        <taxon>rosids</taxon>
        <taxon>Vitales</taxon>
        <taxon>Vitaceae</taxon>
        <taxon>Viteae</taxon>
        <taxon>Vitis</taxon>
    </lineage>
</organism>
<dbReference type="Pfam" id="PF02469">
    <property type="entry name" value="Fasciclin"/>
    <property type="match status" value="2"/>
</dbReference>
<keyword evidence="11" id="KW-0812">Transmembrane</keyword>
<comment type="similarity">
    <text evidence="2">Belongs to the fasciclin-like AGP family.</text>
</comment>
<evidence type="ECO:0000256" key="3">
    <source>
        <dbReference type="ARBA" id="ARBA00022475"/>
    </source>
</evidence>
<evidence type="ECO:0000313" key="15">
    <source>
        <dbReference type="Proteomes" id="UP001168098"/>
    </source>
</evidence>
<keyword evidence="8" id="KW-0325">Glycoprotein</keyword>
<dbReference type="SMART" id="SM00554">
    <property type="entry name" value="FAS1"/>
    <property type="match status" value="2"/>
</dbReference>
<reference evidence="14 15" key="1">
    <citation type="journal article" date="2023" name="BMC Biotechnol.">
        <title>Vitis rotundifolia cv Carlos genome sequencing.</title>
        <authorList>
            <person name="Huff M."/>
            <person name="Hulse-Kemp A."/>
            <person name="Scheffler B."/>
            <person name="Youngblood R."/>
            <person name="Simpson S."/>
            <person name="Babiker E."/>
            <person name="Staton M."/>
        </authorList>
    </citation>
    <scope>NUCLEOTIDE SEQUENCE [LARGE SCALE GENOMIC DNA]</scope>
    <source>
        <tissue evidence="14">Leaf</tissue>
    </source>
</reference>
<name>A0AA38ZSM3_VITRO</name>
<dbReference type="AlphaFoldDB" id="A0AA38ZSM3"/>
<feature type="domain" description="FAS1" evidence="13">
    <location>
        <begin position="308"/>
        <end position="449"/>
    </location>
</feature>
<dbReference type="EMBL" id="JARBHA010000008">
    <property type="protein sequence ID" value="KAJ9694472.1"/>
    <property type="molecule type" value="Genomic_DNA"/>
</dbReference>
<evidence type="ECO:0000256" key="6">
    <source>
        <dbReference type="ARBA" id="ARBA00022974"/>
    </source>
</evidence>
<keyword evidence="7 11" id="KW-0472">Membrane</keyword>
<evidence type="ECO:0000256" key="4">
    <source>
        <dbReference type="ARBA" id="ARBA00022622"/>
    </source>
</evidence>
<proteinExistence type="inferred from homology"/>
<evidence type="ECO:0000256" key="10">
    <source>
        <dbReference type="SAM" id="MobiDB-lite"/>
    </source>
</evidence>
<keyword evidence="15" id="KW-1185">Reference proteome</keyword>